<organism evidence="2 3">
    <name type="scientific">Candidatus Desantisbacteria bacterium CG_4_9_14_3_um_filter_40_11</name>
    <dbReference type="NCBI Taxonomy" id="1974546"/>
    <lineage>
        <taxon>Bacteria</taxon>
        <taxon>Candidatus Desantisiibacteriota</taxon>
    </lineage>
</organism>
<evidence type="ECO:0000313" key="2">
    <source>
        <dbReference type="EMBL" id="PJB30001.1"/>
    </source>
</evidence>
<evidence type="ECO:0000313" key="3">
    <source>
        <dbReference type="Proteomes" id="UP000231366"/>
    </source>
</evidence>
<proteinExistence type="predicted"/>
<dbReference type="PROSITE" id="PS50878">
    <property type="entry name" value="RT_POL"/>
    <property type="match status" value="1"/>
</dbReference>
<dbReference type="Proteomes" id="UP000231366">
    <property type="component" value="Unassembled WGS sequence"/>
</dbReference>
<comment type="caution">
    <text evidence="2">The sequence shown here is derived from an EMBL/GenBank/DDBJ whole genome shotgun (WGS) entry which is preliminary data.</text>
</comment>
<sequence>MKWQDALKEYMSNPSTGKNFDIVYPGKVEPSPRPSPMRRGRIEERSFDKRIFPSVDLNKLAELLNRCLPQNDICLKELLLKTIKNGYILNGSYHERTKGLAQGNPLSPLLANLYLDSFDEKIKKQDVKMIRYADDSEYSI</sequence>
<dbReference type="InterPro" id="IPR000477">
    <property type="entry name" value="RT_dom"/>
</dbReference>
<dbReference type="Pfam" id="PF00078">
    <property type="entry name" value="RVT_1"/>
    <property type="match status" value="1"/>
</dbReference>
<dbReference type="SUPFAM" id="SSF56672">
    <property type="entry name" value="DNA/RNA polymerases"/>
    <property type="match status" value="1"/>
</dbReference>
<evidence type="ECO:0000259" key="1">
    <source>
        <dbReference type="PROSITE" id="PS50878"/>
    </source>
</evidence>
<dbReference type="InterPro" id="IPR051083">
    <property type="entry name" value="GrpII_Intron_Splice-Mob/Def"/>
</dbReference>
<dbReference type="PANTHER" id="PTHR34047">
    <property type="entry name" value="NUCLEAR INTRON MATURASE 1, MITOCHONDRIAL-RELATED"/>
    <property type="match status" value="1"/>
</dbReference>
<accession>A0A2M8AV06</accession>
<reference evidence="3" key="1">
    <citation type="submission" date="2017-09" db="EMBL/GenBank/DDBJ databases">
        <title>Depth-based differentiation of microbial function through sediment-hosted aquifers and enrichment of novel symbionts in the deep terrestrial subsurface.</title>
        <authorList>
            <person name="Probst A.J."/>
            <person name="Ladd B."/>
            <person name="Jarett J.K."/>
            <person name="Geller-Mcgrath D.E."/>
            <person name="Sieber C.M.K."/>
            <person name="Emerson J.B."/>
            <person name="Anantharaman K."/>
            <person name="Thomas B.C."/>
            <person name="Malmstrom R."/>
            <person name="Stieglmeier M."/>
            <person name="Klingl A."/>
            <person name="Woyke T."/>
            <person name="Ryan C.M."/>
            <person name="Banfield J.F."/>
        </authorList>
    </citation>
    <scope>NUCLEOTIDE SEQUENCE [LARGE SCALE GENOMIC DNA]</scope>
</reference>
<dbReference type="InterPro" id="IPR043502">
    <property type="entry name" value="DNA/RNA_pol_sf"/>
</dbReference>
<feature type="domain" description="Reverse transcriptase" evidence="1">
    <location>
        <begin position="1"/>
        <end position="140"/>
    </location>
</feature>
<dbReference type="AlphaFoldDB" id="A0A2M8AV06"/>
<dbReference type="EMBL" id="PFUI01000074">
    <property type="protein sequence ID" value="PJB30001.1"/>
    <property type="molecule type" value="Genomic_DNA"/>
</dbReference>
<protein>
    <recommendedName>
        <fullName evidence="1">Reverse transcriptase domain-containing protein</fullName>
    </recommendedName>
</protein>
<name>A0A2M8AV06_9BACT</name>
<gene>
    <name evidence="2" type="ORF">CO110_02930</name>
</gene>